<dbReference type="Pfam" id="PF06703">
    <property type="entry name" value="SPC25"/>
    <property type="match status" value="1"/>
</dbReference>
<keyword evidence="4 9" id="KW-0812">Transmembrane</keyword>
<accession>A0AAW0X3H8</accession>
<sequence>MKGKYVMLEWKDVHSQADLKDTFIERMPSDGIRTVMCVCVISYFIMMGVLTWYTTYLECGIFCTALKKDAAGIDPDDVWNASSSLKRFDNKYHLRVTQKAGKTGKAKEARTVLTVENYFDETGKLLYGSVAKEVLRLHSDVEHKKN</sequence>
<evidence type="ECO:0000256" key="9">
    <source>
        <dbReference type="RuleBase" id="RU368033"/>
    </source>
</evidence>
<keyword evidence="6 9" id="KW-1133">Transmembrane helix</keyword>
<feature type="transmembrane region" description="Helical" evidence="9">
    <location>
        <begin position="34"/>
        <end position="53"/>
    </location>
</feature>
<dbReference type="GO" id="GO:0006465">
    <property type="term" value="P:signal peptide processing"/>
    <property type="evidence" value="ECO:0007669"/>
    <property type="project" value="UniProtKB-UniRule"/>
</dbReference>
<comment type="function">
    <text evidence="8 9">Component of the signal peptidase complex (SPC) which catalyzes the cleavage of N-terminal signal sequences from nascent proteins as they are translocated into the lumen of the endoplasmic reticulum. Enhances the enzymatic activity of SPC and facilitates the interactions between different components of the translocation site.</text>
</comment>
<keyword evidence="11" id="KW-1185">Reference proteome</keyword>
<keyword evidence="5 9" id="KW-0256">Endoplasmic reticulum</keyword>
<dbReference type="AlphaFoldDB" id="A0AAW0X3H8"/>
<evidence type="ECO:0000256" key="6">
    <source>
        <dbReference type="ARBA" id="ARBA00022989"/>
    </source>
</evidence>
<organism evidence="10 11">
    <name type="scientific">Cherax quadricarinatus</name>
    <name type="common">Australian red claw crayfish</name>
    <dbReference type="NCBI Taxonomy" id="27406"/>
    <lineage>
        <taxon>Eukaryota</taxon>
        <taxon>Metazoa</taxon>
        <taxon>Ecdysozoa</taxon>
        <taxon>Arthropoda</taxon>
        <taxon>Crustacea</taxon>
        <taxon>Multicrustacea</taxon>
        <taxon>Malacostraca</taxon>
        <taxon>Eumalacostraca</taxon>
        <taxon>Eucarida</taxon>
        <taxon>Decapoda</taxon>
        <taxon>Pleocyemata</taxon>
        <taxon>Astacidea</taxon>
        <taxon>Parastacoidea</taxon>
        <taxon>Parastacidae</taxon>
        <taxon>Cherax</taxon>
    </lineage>
</organism>
<comment type="caution">
    <text evidence="9">Lacks conserved residue(s) required for the propagation of feature annotation.</text>
</comment>
<evidence type="ECO:0000256" key="3">
    <source>
        <dbReference type="ARBA" id="ARBA00017057"/>
    </source>
</evidence>
<evidence type="ECO:0000256" key="8">
    <source>
        <dbReference type="ARBA" id="ARBA00045608"/>
    </source>
</evidence>
<evidence type="ECO:0000256" key="4">
    <source>
        <dbReference type="ARBA" id="ARBA00022692"/>
    </source>
</evidence>
<evidence type="ECO:0000313" key="11">
    <source>
        <dbReference type="Proteomes" id="UP001445076"/>
    </source>
</evidence>
<evidence type="ECO:0000256" key="2">
    <source>
        <dbReference type="ARBA" id="ARBA00007324"/>
    </source>
</evidence>
<dbReference type="InterPro" id="IPR009582">
    <property type="entry name" value="Spc2/SPCS2"/>
</dbReference>
<gene>
    <name evidence="10" type="ORF">OTU49_005704</name>
</gene>
<dbReference type="PANTHER" id="PTHR13085:SF0">
    <property type="entry name" value="SIGNAL PEPTIDASE COMPLEX SUBUNIT 2"/>
    <property type="match status" value="1"/>
</dbReference>
<proteinExistence type="inferred from homology"/>
<evidence type="ECO:0000313" key="10">
    <source>
        <dbReference type="EMBL" id="KAK8734874.1"/>
    </source>
</evidence>
<comment type="similarity">
    <text evidence="2 9">Belongs to the SPCS2 family.</text>
</comment>
<dbReference type="Proteomes" id="UP001445076">
    <property type="component" value="Unassembled WGS sequence"/>
</dbReference>
<protein>
    <recommendedName>
        <fullName evidence="3 9">Signal peptidase complex subunit 2</fullName>
    </recommendedName>
</protein>
<keyword evidence="7 9" id="KW-0472">Membrane</keyword>
<dbReference type="GO" id="GO:0045047">
    <property type="term" value="P:protein targeting to ER"/>
    <property type="evidence" value="ECO:0007669"/>
    <property type="project" value="TreeGrafter"/>
</dbReference>
<dbReference type="GO" id="GO:0005787">
    <property type="term" value="C:signal peptidase complex"/>
    <property type="evidence" value="ECO:0007669"/>
    <property type="project" value="UniProtKB-UniRule"/>
</dbReference>
<evidence type="ECO:0000256" key="1">
    <source>
        <dbReference type="ARBA" id="ARBA00004477"/>
    </source>
</evidence>
<comment type="subcellular location">
    <subcellularLocation>
        <location evidence="1 9">Endoplasmic reticulum membrane</location>
        <topology evidence="1 9">Multi-pass membrane protein</topology>
    </subcellularLocation>
</comment>
<dbReference type="PANTHER" id="PTHR13085">
    <property type="entry name" value="MICROSOMAL SIGNAL PEPTIDASE 25 KDA SUBUNIT"/>
    <property type="match status" value="1"/>
</dbReference>
<evidence type="ECO:0000256" key="5">
    <source>
        <dbReference type="ARBA" id="ARBA00022824"/>
    </source>
</evidence>
<comment type="caution">
    <text evidence="10">The sequence shown here is derived from an EMBL/GenBank/DDBJ whole genome shotgun (WGS) entry which is preliminary data.</text>
</comment>
<reference evidence="10 11" key="1">
    <citation type="journal article" date="2024" name="BMC Genomics">
        <title>Genome assembly of redclaw crayfish (Cherax quadricarinatus) provides insights into its immune adaptation and hypoxia tolerance.</title>
        <authorList>
            <person name="Liu Z."/>
            <person name="Zheng J."/>
            <person name="Li H."/>
            <person name="Fang K."/>
            <person name="Wang S."/>
            <person name="He J."/>
            <person name="Zhou D."/>
            <person name="Weng S."/>
            <person name="Chi M."/>
            <person name="Gu Z."/>
            <person name="He J."/>
            <person name="Li F."/>
            <person name="Wang M."/>
        </authorList>
    </citation>
    <scope>NUCLEOTIDE SEQUENCE [LARGE SCALE GENOMIC DNA]</scope>
    <source>
        <strain evidence="10">ZL_2023a</strain>
    </source>
</reference>
<evidence type="ECO:0000256" key="7">
    <source>
        <dbReference type="ARBA" id="ARBA00023136"/>
    </source>
</evidence>
<dbReference type="EMBL" id="JARKIK010000049">
    <property type="protein sequence ID" value="KAK8734874.1"/>
    <property type="molecule type" value="Genomic_DNA"/>
</dbReference>
<dbReference type="GO" id="GO:0008233">
    <property type="term" value="F:peptidase activity"/>
    <property type="evidence" value="ECO:0007669"/>
    <property type="project" value="UniProtKB-UniRule"/>
</dbReference>
<name>A0AAW0X3H8_CHEQU</name>